<organism evidence="1 2">
    <name type="scientific">Rhodococcus ruber</name>
    <dbReference type="NCBI Taxonomy" id="1830"/>
    <lineage>
        <taxon>Bacteria</taxon>
        <taxon>Bacillati</taxon>
        <taxon>Actinomycetota</taxon>
        <taxon>Actinomycetes</taxon>
        <taxon>Mycobacteriales</taxon>
        <taxon>Nocardiaceae</taxon>
        <taxon>Rhodococcus</taxon>
    </lineage>
</organism>
<reference evidence="1 2" key="1">
    <citation type="journal article" date="2014" name="Genome Announc.">
        <title>Draft Genome Sequence of Propane- and Butane-Oxidizing Actinobacterium Rhodococcus ruber IEGM 231.</title>
        <authorList>
            <person name="Ivshina I.B."/>
            <person name="Kuyukina M.S."/>
            <person name="Krivoruchko A.V."/>
            <person name="Barbe V."/>
            <person name="Fischer C."/>
        </authorList>
    </citation>
    <scope>NUCLEOTIDE SEQUENCE [LARGE SCALE GENOMIC DNA]</scope>
</reference>
<protein>
    <recommendedName>
        <fullName evidence="3">Head-to-tail adaptor</fullName>
    </recommendedName>
</protein>
<evidence type="ECO:0000313" key="2">
    <source>
        <dbReference type="Proteomes" id="UP000042997"/>
    </source>
</evidence>
<dbReference type="OrthoDB" id="4477623at2"/>
<gene>
    <name evidence="1" type="ORF">RHRU231_930168</name>
</gene>
<evidence type="ECO:0000313" key="1">
    <source>
        <dbReference type="EMBL" id="CDZ92289.1"/>
    </source>
</evidence>
<proteinExistence type="predicted"/>
<dbReference type="EMBL" id="CCSD01000109">
    <property type="protein sequence ID" value="CDZ92289.1"/>
    <property type="molecule type" value="Genomic_DNA"/>
</dbReference>
<sequence length="120" mass="12911">MAAFAIPEDIALGGRPLTEAQTVEAQLLLDAAASWIRDRKPDIAPDDPNAKLVSIQVVKAALVSEPYLGLSSYSKTVGEVTRSGTLAHPGQFLVFTDFHKELLGIPFRAGPAWSFKVGDY</sequence>
<name>A0A098BU86_9NOCA</name>
<dbReference type="Proteomes" id="UP000042997">
    <property type="component" value="Unassembled WGS sequence"/>
</dbReference>
<dbReference type="RefSeq" id="WP_052455361.1">
    <property type="nucleotide sequence ID" value="NZ_JABFDS010000001.1"/>
</dbReference>
<evidence type="ECO:0008006" key="3">
    <source>
        <dbReference type="Google" id="ProtNLM"/>
    </source>
</evidence>
<dbReference type="AlphaFoldDB" id="A0A098BU86"/>
<accession>A0A098BU86</accession>